<keyword evidence="8" id="KW-0732">Signal</keyword>
<proteinExistence type="inferred from homology"/>
<keyword evidence="2 7" id="KW-0812">Transmembrane</keyword>
<sequence length="320" mass="34380">MRRFLKLMVVALALLAVAGGAAAWFAWREASAPGPLAEQANIVIPRGGVEAIAATLAERGAVNSPRLFALAALATRGEGPLRAAEFTIPAGASIRDILSILRQGRPVQRRLTIAEGLTARQVAALLERTEGLSGEVPTINEGALLPETYSFTLNDSRAAIVRRATTAMDAALEEAWNDRAPNLPLNSAREALILASIVERETGVAAERGRVAGVFINRLRRGMPLQSDPTVAYGAGNGMPMDRPLSRADLDQQHPYNTYRNRGLPPGPIAMPGRASIEAVTRPEATDFIYFVADGTGGHAFARTLEEHNRNVARWRALNR</sequence>
<evidence type="ECO:0000256" key="2">
    <source>
        <dbReference type="ARBA" id="ARBA00022692"/>
    </source>
</evidence>
<comment type="function">
    <text evidence="7">Functions as a peptidoglycan terminase that cleaves nascent peptidoglycan strands endolytically to terminate their elongation.</text>
</comment>
<dbReference type="EMBL" id="JAPFQI010000011">
    <property type="protein sequence ID" value="MCW8086762.1"/>
    <property type="molecule type" value="Genomic_DNA"/>
</dbReference>
<dbReference type="CDD" id="cd08010">
    <property type="entry name" value="MltG_like"/>
    <property type="match status" value="1"/>
</dbReference>
<dbReference type="HAMAP" id="MF_02065">
    <property type="entry name" value="MltG"/>
    <property type="match status" value="1"/>
</dbReference>
<dbReference type="RefSeq" id="WP_301590888.1">
    <property type="nucleotide sequence ID" value="NZ_JAPFQI010000011.1"/>
</dbReference>
<keyword evidence="10" id="KW-1185">Reference proteome</keyword>
<reference evidence="9 10" key="1">
    <citation type="submission" date="2022-10" db="EMBL/GenBank/DDBJ databases">
        <title>Roseococcus glaciei nov., sp. nov., isolated from glacier.</title>
        <authorList>
            <person name="Liu Q."/>
            <person name="Xin Y.-H."/>
        </authorList>
    </citation>
    <scope>NUCLEOTIDE SEQUENCE [LARGE SCALE GENOMIC DNA]</scope>
    <source>
        <strain evidence="9 10">MDT2-1-1</strain>
    </source>
</reference>
<feature type="signal peptide" evidence="8">
    <location>
        <begin position="1"/>
        <end position="22"/>
    </location>
</feature>
<dbReference type="EC" id="4.2.2.29" evidence="7"/>
<comment type="catalytic activity">
    <reaction evidence="7">
        <text>a peptidoglycan chain = a peptidoglycan chain with N-acetyl-1,6-anhydromuramyl-[peptide] at the reducing end + a peptidoglycan chain with N-acetylglucosamine at the non-reducing end.</text>
        <dbReference type="EC" id="4.2.2.29"/>
    </reaction>
</comment>
<dbReference type="Gene3D" id="3.30.160.60">
    <property type="entry name" value="Classic Zinc Finger"/>
    <property type="match status" value="1"/>
</dbReference>
<evidence type="ECO:0000313" key="9">
    <source>
        <dbReference type="EMBL" id="MCW8086762.1"/>
    </source>
</evidence>
<keyword evidence="7" id="KW-0997">Cell inner membrane</keyword>
<keyword evidence="3 7" id="KW-1133">Transmembrane helix</keyword>
<keyword evidence="5 7" id="KW-0456">Lyase</keyword>
<feature type="site" description="Important for catalytic activity" evidence="7">
    <location>
        <position position="201"/>
    </location>
</feature>
<dbReference type="InterPro" id="IPR003770">
    <property type="entry name" value="MLTG-like"/>
</dbReference>
<name>A0ABT3NX62_9PROT</name>
<evidence type="ECO:0000256" key="8">
    <source>
        <dbReference type="SAM" id="SignalP"/>
    </source>
</evidence>
<evidence type="ECO:0000256" key="1">
    <source>
        <dbReference type="ARBA" id="ARBA00022475"/>
    </source>
</evidence>
<comment type="similarity">
    <text evidence="7">Belongs to the transglycosylase MltG family.</text>
</comment>
<dbReference type="PANTHER" id="PTHR30518">
    <property type="entry name" value="ENDOLYTIC MUREIN TRANSGLYCOSYLASE"/>
    <property type="match status" value="1"/>
</dbReference>
<organism evidence="9 10">
    <name type="scientific">Sabulicella glaciei</name>
    <dbReference type="NCBI Taxonomy" id="2984948"/>
    <lineage>
        <taxon>Bacteria</taxon>
        <taxon>Pseudomonadati</taxon>
        <taxon>Pseudomonadota</taxon>
        <taxon>Alphaproteobacteria</taxon>
        <taxon>Acetobacterales</taxon>
        <taxon>Acetobacteraceae</taxon>
        <taxon>Sabulicella</taxon>
    </lineage>
</organism>
<dbReference type="Gene3D" id="3.30.1490.480">
    <property type="entry name" value="Endolytic murein transglycosylase"/>
    <property type="match status" value="1"/>
</dbReference>
<keyword evidence="4 7" id="KW-0472">Membrane</keyword>
<evidence type="ECO:0000256" key="4">
    <source>
        <dbReference type="ARBA" id="ARBA00023136"/>
    </source>
</evidence>
<protein>
    <recommendedName>
        <fullName evidence="7">Endolytic murein transglycosylase</fullName>
        <ecNumber evidence="7">4.2.2.29</ecNumber>
    </recommendedName>
    <alternativeName>
        <fullName evidence="7">Peptidoglycan lytic transglycosylase</fullName>
    </alternativeName>
    <alternativeName>
        <fullName evidence="7">Peptidoglycan polymerization terminase</fullName>
    </alternativeName>
</protein>
<evidence type="ECO:0000256" key="5">
    <source>
        <dbReference type="ARBA" id="ARBA00023239"/>
    </source>
</evidence>
<evidence type="ECO:0000256" key="7">
    <source>
        <dbReference type="HAMAP-Rule" id="MF_02065"/>
    </source>
</evidence>
<evidence type="ECO:0000256" key="6">
    <source>
        <dbReference type="ARBA" id="ARBA00023316"/>
    </source>
</evidence>
<keyword evidence="1 7" id="KW-1003">Cell membrane</keyword>
<accession>A0ABT3NX62</accession>
<dbReference type="PANTHER" id="PTHR30518:SF2">
    <property type="entry name" value="ENDOLYTIC MUREIN TRANSGLYCOSYLASE"/>
    <property type="match status" value="1"/>
</dbReference>
<evidence type="ECO:0000256" key="3">
    <source>
        <dbReference type="ARBA" id="ARBA00022989"/>
    </source>
</evidence>
<dbReference type="Proteomes" id="UP001526430">
    <property type="component" value="Unassembled WGS sequence"/>
</dbReference>
<feature type="chain" id="PRO_5047136807" description="Endolytic murein transglycosylase" evidence="8">
    <location>
        <begin position="23"/>
        <end position="320"/>
    </location>
</feature>
<comment type="caution">
    <text evidence="9">The sequence shown here is derived from an EMBL/GenBank/DDBJ whole genome shotgun (WGS) entry which is preliminary data.</text>
</comment>
<dbReference type="NCBIfam" id="TIGR00247">
    <property type="entry name" value="endolytic transglycosylase MltG"/>
    <property type="match status" value="1"/>
</dbReference>
<evidence type="ECO:0000313" key="10">
    <source>
        <dbReference type="Proteomes" id="UP001526430"/>
    </source>
</evidence>
<dbReference type="Pfam" id="PF02618">
    <property type="entry name" value="YceG"/>
    <property type="match status" value="1"/>
</dbReference>
<gene>
    <name evidence="7 9" type="primary">mltG</name>
    <name evidence="9" type="ORF">OF850_14090</name>
</gene>
<keyword evidence="6 7" id="KW-0961">Cell wall biogenesis/degradation</keyword>